<dbReference type="Proteomes" id="UP001451571">
    <property type="component" value="Chromosome"/>
</dbReference>
<dbReference type="CDD" id="cd06261">
    <property type="entry name" value="TM_PBP2"/>
    <property type="match status" value="1"/>
</dbReference>
<keyword evidence="6 7" id="KW-0472">Membrane</keyword>
<feature type="transmembrane region" description="Helical" evidence="7">
    <location>
        <begin position="66"/>
        <end position="85"/>
    </location>
</feature>
<gene>
    <name evidence="9" type="ORF">V6984_19910</name>
</gene>
<dbReference type="PROSITE" id="PS50928">
    <property type="entry name" value="ABC_TM1"/>
    <property type="match status" value="1"/>
</dbReference>
<feature type="transmembrane region" description="Helical" evidence="7">
    <location>
        <begin position="97"/>
        <end position="118"/>
    </location>
</feature>
<keyword evidence="3" id="KW-1003">Cell membrane</keyword>
<feature type="transmembrane region" description="Helical" evidence="7">
    <location>
        <begin position="138"/>
        <end position="157"/>
    </location>
</feature>
<evidence type="ECO:0000256" key="2">
    <source>
        <dbReference type="ARBA" id="ARBA00022448"/>
    </source>
</evidence>
<keyword evidence="5 7" id="KW-1133">Transmembrane helix</keyword>
<reference evidence="9 10" key="1">
    <citation type="submission" date="2024-02" db="EMBL/GenBank/DDBJ databases">
        <title>Bacterial strain from lacustrine sediment.</title>
        <authorList>
            <person name="Petit C."/>
            <person name="Fadhlaoui K."/>
        </authorList>
    </citation>
    <scope>NUCLEOTIDE SEQUENCE [LARGE SCALE GENOMIC DNA]</scope>
    <source>
        <strain evidence="9 10">IPX-CK</strain>
    </source>
</reference>
<evidence type="ECO:0000256" key="3">
    <source>
        <dbReference type="ARBA" id="ARBA00022475"/>
    </source>
</evidence>
<evidence type="ECO:0000256" key="6">
    <source>
        <dbReference type="ARBA" id="ARBA00023136"/>
    </source>
</evidence>
<keyword evidence="4 7" id="KW-0812">Transmembrane</keyword>
<evidence type="ECO:0000256" key="4">
    <source>
        <dbReference type="ARBA" id="ARBA00022692"/>
    </source>
</evidence>
<dbReference type="EMBL" id="CP146256">
    <property type="protein sequence ID" value="XAH73741.1"/>
    <property type="molecule type" value="Genomic_DNA"/>
</dbReference>
<evidence type="ECO:0000256" key="7">
    <source>
        <dbReference type="RuleBase" id="RU363032"/>
    </source>
</evidence>
<keyword evidence="10" id="KW-1185">Reference proteome</keyword>
<feature type="transmembrane region" description="Helical" evidence="7">
    <location>
        <begin position="205"/>
        <end position="226"/>
    </location>
</feature>
<dbReference type="InterPro" id="IPR035906">
    <property type="entry name" value="MetI-like_sf"/>
</dbReference>
<dbReference type="Gene3D" id="1.10.3720.10">
    <property type="entry name" value="MetI-like"/>
    <property type="match status" value="1"/>
</dbReference>
<name>A0ABZ3EWT3_9FIRM</name>
<sequence length="282" mass="31571">MISYLFMAPALIILGIFVFYPIVFSIPLAFTNYSAVGGTTKFIGLYNFERLVRDPDFWLALKNSCLFVVVVPILQLLSILLALLMNQKFHGNAALRVLIYMPVVTSMVAVSIIWKFIFEDDGLINALLMNWNIIDKPISFLFESKIALIVLMGVTIWQGIGYYMMMYLSALQSFPTEILDASKIDGANAWQTFWKIRLPLLKNQIGFCSLISTIAAVGVFDVVFTMTNGGPNKSTYVINYYSYKMAFTNYDFGYSAAIGLVSAVIIGIFSCIQFAIKNRGGE</sequence>
<evidence type="ECO:0000313" key="10">
    <source>
        <dbReference type="Proteomes" id="UP001451571"/>
    </source>
</evidence>
<dbReference type="InterPro" id="IPR000515">
    <property type="entry name" value="MetI-like"/>
</dbReference>
<feature type="transmembrane region" description="Helical" evidence="7">
    <location>
        <begin position="7"/>
        <end position="30"/>
    </location>
</feature>
<keyword evidence="2 7" id="KW-0813">Transport</keyword>
<evidence type="ECO:0000313" key="9">
    <source>
        <dbReference type="EMBL" id="XAH73741.1"/>
    </source>
</evidence>
<dbReference type="SUPFAM" id="SSF160964">
    <property type="entry name" value="MalF N-terminal region-like"/>
    <property type="match status" value="1"/>
</dbReference>
<dbReference type="InterPro" id="IPR035277">
    <property type="entry name" value="MalF_N"/>
</dbReference>
<feature type="domain" description="ABC transmembrane type-1" evidence="8">
    <location>
        <begin position="60"/>
        <end position="273"/>
    </location>
</feature>
<proteinExistence type="inferred from homology"/>
<dbReference type="SUPFAM" id="SSF161098">
    <property type="entry name" value="MetI-like"/>
    <property type="match status" value="1"/>
</dbReference>
<accession>A0ABZ3EWT3</accession>
<dbReference type="Pfam" id="PF00528">
    <property type="entry name" value="BPD_transp_1"/>
    <property type="match status" value="1"/>
</dbReference>
<dbReference type="PANTHER" id="PTHR43227">
    <property type="entry name" value="BLL4140 PROTEIN"/>
    <property type="match status" value="1"/>
</dbReference>
<evidence type="ECO:0000259" key="8">
    <source>
        <dbReference type="PROSITE" id="PS50928"/>
    </source>
</evidence>
<protein>
    <submittedName>
        <fullName evidence="9">Sugar ABC transporter permease</fullName>
    </submittedName>
</protein>
<comment type="similarity">
    <text evidence="7">Belongs to the binding-protein-dependent transport system permease family.</text>
</comment>
<dbReference type="Gene3D" id="1.20.58.370">
    <property type="entry name" value="MalF N-terminal region-like"/>
    <property type="match status" value="1"/>
</dbReference>
<comment type="subcellular location">
    <subcellularLocation>
        <location evidence="1 7">Cell membrane</location>
        <topology evidence="1 7">Multi-pass membrane protein</topology>
    </subcellularLocation>
</comment>
<dbReference type="PANTHER" id="PTHR43227:SF11">
    <property type="entry name" value="BLL4140 PROTEIN"/>
    <property type="match status" value="1"/>
</dbReference>
<organism evidence="9 10">
    <name type="scientific">Kineothrix sedimenti</name>
    <dbReference type="NCBI Taxonomy" id="3123317"/>
    <lineage>
        <taxon>Bacteria</taxon>
        <taxon>Bacillati</taxon>
        <taxon>Bacillota</taxon>
        <taxon>Clostridia</taxon>
        <taxon>Lachnospirales</taxon>
        <taxon>Lachnospiraceae</taxon>
        <taxon>Kineothrix</taxon>
    </lineage>
</organism>
<feature type="transmembrane region" description="Helical" evidence="7">
    <location>
        <begin position="252"/>
        <end position="276"/>
    </location>
</feature>
<evidence type="ECO:0000256" key="5">
    <source>
        <dbReference type="ARBA" id="ARBA00022989"/>
    </source>
</evidence>
<dbReference type="InterPro" id="IPR050809">
    <property type="entry name" value="UgpAE/MalFG_permease"/>
</dbReference>
<evidence type="ECO:0000256" key="1">
    <source>
        <dbReference type="ARBA" id="ARBA00004651"/>
    </source>
</evidence>
<dbReference type="RefSeq" id="WP_342757344.1">
    <property type="nucleotide sequence ID" value="NZ_CP146256.1"/>
</dbReference>